<comment type="caution">
    <text evidence="2">The sequence shown here is derived from an EMBL/GenBank/DDBJ whole genome shotgun (WGS) entry which is preliminary data.</text>
</comment>
<dbReference type="Proteomes" id="UP000011682">
    <property type="component" value="Unassembled WGS sequence"/>
</dbReference>
<protein>
    <submittedName>
        <fullName evidence="2">Uncharacterized protein</fullName>
    </submittedName>
</protein>
<dbReference type="AlphaFoldDB" id="S9PEU6"/>
<accession>S9PEU6</accession>
<reference evidence="2" key="1">
    <citation type="submission" date="2013-05" db="EMBL/GenBank/DDBJ databases">
        <title>Genome assembly of Cystobacter fuscus DSM 2262.</title>
        <authorList>
            <person name="Sharma G."/>
            <person name="Khatri I."/>
            <person name="Kaur C."/>
            <person name="Mayilraj S."/>
            <person name="Subramanian S."/>
        </authorList>
    </citation>
    <scope>NUCLEOTIDE SEQUENCE [LARGE SCALE GENOMIC DNA]</scope>
    <source>
        <strain evidence="2">DSM 2262</strain>
    </source>
</reference>
<feature type="region of interest" description="Disordered" evidence="1">
    <location>
        <begin position="1"/>
        <end position="62"/>
    </location>
</feature>
<feature type="compositionally biased region" description="Basic and acidic residues" evidence="1">
    <location>
        <begin position="37"/>
        <end position="46"/>
    </location>
</feature>
<proteinExistence type="predicted"/>
<name>S9PEU6_CYSF2</name>
<dbReference type="EMBL" id="ANAH02000009">
    <property type="protein sequence ID" value="EPX61551.1"/>
    <property type="molecule type" value="Genomic_DNA"/>
</dbReference>
<sequence length="86" mass="9655">MPRLRPASLRRPLDQTSRASDRNDKGKPFQSITSTRRRLEFPRREATPTASTPRSSRGGARPVKFLTSSSQTWCGADLPARNACQR</sequence>
<evidence type="ECO:0000313" key="3">
    <source>
        <dbReference type="Proteomes" id="UP000011682"/>
    </source>
</evidence>
<evidence type="ECO:0000313" key="2">
    <source>
        <dbReference type="EMBL" id="EPX61551.1"/>
    </source>
</evidence>
<organism evidence="2 3">
    <name type="scientific">Cystobacter fuscus (strain ATCC 25194 / DSM 2262 / NBRC 100088 / M29)</name>
    <dbReference type="NCBI Taxonomy" id="1242864"/>
    <lineage>
        <taxon>Bacteria</taxon>
        <taxon>Pseudomonadati</taxon>
        <taxon>Myxococcota</taxon>
        <taxon>Myxococcia</taxon>
        <taxon>Myxococcales</taxon>
        <taxon>Cystobacterineae</taxon>
        <taxon>Archangiaceae</taxon>
        <taxon>Cystobacter</taxon>
    </lineage>
</organism>
<evidence type="ECO:0000256" key="1">
    <source>
        <dbReference type="SAM" id="MobiDB-lite"/>
    </source>
</evidence>
<keyword evidence="3" id="KW-1185">Reference proteome</keyword>
<gene>
    <name evidence="2" type="ORF">D187_010170</name>
</gene>
<feature type="compositionally biased region" description="Low complexity" evidence="1">
    <location>
        <begin position="1"/>
        <end position="10"/>
    </location>
</feature>